<name>A0A0E9SVE6_ANGAN</name>
<dbReference type="EMBL" id="GBXM01063326">
    <property type="protein sequence ID" value="JAH45251.1"/>
    <property type="molecule type" value="Transcribed_RNA"/>
</dbReference>
<protein>
    <submittedName>
        <fullName evidence="1">Uncharacterized protein</fullName>
    </submittedName>
</protein>
<proteinExistence type="predicted"/>
<evidence type="ECO:0000313" key="1">
    <source>
        <dbReference type="EMBL" id="JAH45251.1"/>
    </source>
</evidence>
<reference evidence="1" key="2">
    <citation type="journal article" date="2015" name="Fish Shellfish Immunol.">
        <title>Early steps in the European eel (Anguilla anguilla)-Vibrio vulnificus interaction in the gills: Role of the RtxA13 toxin.</title>
        <authorList>
            <person name="Callol A."/>
            <person name="Pajuelo D."/>
            <person name="Ebbesson L."/>
            <person name="Teles M."/>
            <person name="MacKenzie S."/>
            <person name="Amaro C."/>
        </authorList>
    </citation>
    <scope>NUCLEOTIDE SEQUENCE</scope>
</reference>
<accession>A0A0E9SVE6</accession>
<organism evidence="1">
    <name type="scientific">Anguilla anguilla</name>
    <name type="common">European freshwater eel</name>
    <name type="synonym">Muraena anguilla</name>
    <dbReference type="NCBI Taxonomy" id="7936"/>
    <lineage>
        <taxon>Eukaryota</taxon>
        <taxon>Metazoa</taxon>
        <taxon>Chordata</taxon>
        <taxon>Craniata</taxon>
        <taxon>Vertebrata</taxon>
        <taxon>Euteleostomi</taxon>
        <taxon>Actinopterygii</taxon>
        <taxon>Neopterygii</taxon>
        <taxon>Teleostei</taxon>
        <taxon>Anguilliformes</taxon>
        <taxon>Anguillidae</taxon>
        <taxon>Anguilla</taxon>
    </lineage>
</organism>
<reference evidence="1" key="1">
    <citation type="submission" date="2014-11" db="EMBL/GenBank/DDBJ databases">
        <authorList>
            <person name="Amaro Gonzalez C."/>
        </authorList>
    </citation>
    <scope>NUCLEOTIDE SEQUENCE</scope>
</reference>
<dbReference type="AlphaFoldDB" id="A0A0E9SVE6"/>
<sequence>MCLQLGGEKGPFTPVPPVYHSQALHLLFQL</sequence>